<evidence type="ECO:0000259" key="5">
    <source>
        <dbReference type="Pfam" id="PF00171"/>
    </source>
</evidence>
<sequence>MLSTHVRRVSGLCITLISFRDTATGKVITTVCAGAAKDVDLAVEAATKAYKTSWGLKVPGSTRGQMITKLANLIEQNSDELAALECMNVGKPFTSTKAEIANSIALFRYFGGWADKIHGKTIETTEKKMAYTRHEPFGVVACVIPWNSPFYMLSFKLGPALATGNAVVLKPSEITPLTALKFAGLLNEAGFPPGVVNIVNGYGNTVGDALSHHPLIRKIAFTGSTLTGRKILEASAKSNLKVVSLELGGKSPNIIFDDADIEQAVKWSASGIFNNMGQTCVAGSRIFVQEGIYDAFMKGLAAYAENMVNKCGDPFSSGTVHGPQISENQFKRVMGFIDSGKADGATVLTGGDRIGSEGFYVKPTIFTQVKPDMKIVREEIFGPVASVIKFKTEEEAIEMGNDTSYGLACGVFSQNTSRCIRVAHALEAGTAWVNCYRWLDYAIPFGGYKQSGIGRELGEYALELYTQVKAVHVNVGQVL</sequence>
<keyword evidence="2 4" id="KW-0560">Oxidoreductase</keyword>
<dbReference type="InterPro" id="IPR016160">
    <property type="entry name" value="Ald_DH_CS_CYS"/>
</dbReference>
<proteinExistence type="inferred from homology"/>
<name>A0ABR1J859_9AGAR</name>
<protein>
    <recommendedName>
        <fullName evidence="5">Aldehyde dehydrogenase domain-containing protein</fullName>
    </recommendedName>
</protein>
<reference evidence="6 7" key="1">
    <citation type="submission" date="2024-01" db="EMBL/GenBank/DDBJ databases">
        <title>A draft genome for the cacao thread blight pathogen Marasmiellus scandens.</title>
        <authorList>
            <person name="Baruah I.K."/>
            <person name="Leung J."/>
            <person name="Bukari Y."/>
            <person name="Amoako-Attah I."/>
            <person name="Meinhardt L.W."/>
            <person name="Bailey B.A."/>
            <person name="Cohen S.P."/>
        </authorList>
    </citation>
    <scope>NUCLEOTIDE SEQUENCE [LARGE SCALE GENOMIC DNA]</scope>
    <source>
        <strain evidence="6 7">GH-19</strain>
    </source>
</reference>
<dbReference type="Gene3D" id="3.40.309.10">
    <property type="entry name" value="Aldehyde Dehydrogenase, Chain A, domain 2"/>
    <property type="match status" value="1"/>
</dbReference>
<feature type="active site" evidence="3">
    <location>
        <position position="246"/>
    </location>
</feature>
<dbReference type="InterPro" id="IPR015590">
    <property type="entry name" value="Aldehyde_DH_dom"/>
</dbReference>
<dbReference type="InterPro" id="IPR016163">
    <property type="entry name" value="Ald_DH_C"/>
</dbReference>
<dbReference type="InterPro" id="IPR016162">
    <property type="entry name" value="Ald_DH_N"/>
</dbReference>
<feature type="domain" description="Aldehyde dehydrogenase" evidence="5">
    <location>
        <begin position="20"/>
        <end position="471"/>
    </location>
</feature>
<evidence type="ECO:0000256" key="3">
    <source>
        <dbReference type="PROSITE-ProRule" id="PRU10007"/>
    </source>
</evidence>
<dbReference type="CDD" id="cd07091">
    <property type="entry name" value="ALDH_F1-2_Ald2-like"/>
    <property type="match status" value="1"/>
</dbReference>
<dbReference type="PROSITE" id="PS00070">
    <property type="entry name" value="ALDEHYDE_DEHYDR_CYS"/>
    <property type="match status" value="1"/>
</dbReference>
<evidence type="ECO:0000313" key="7">
    <source>
        <dbReference type="Proteomes" id="UP001498398"/>
    </source>
</evidence>
<dbReference type="Gene3D" id="3.40.605.10">
    <property type="entry name" value="Aldehyde Dehydrogenase, Chain A, domain 1"/>
    <property type="match status" value="1"/>
</dbReference>
<comment type="caution">
    <text evidence="6">The sequence shown here is derived from an EMBL/GenBank/DDBJ whole genome shotgun (WGS) entry which is preliminary data.</text>
</comment>
<dbReference type="Pfam" id="PF00171">
    <property type="entry name" value="Aldedh"/>
    <property type="match status" value="1"/>
</dbReference>
<dbReference type="Proteomes" id="UP001498398">
    <property type="component" value="Unassembled WGS sequence"/>
</dbReference>
<organism evidence="6 7">
    <name type="scientific">Marasmiellus scandens</name>
    <dbReference type="NCBI Taxonomy" id="2682957"/>
    <lineage>
        <taxon>Eukaryota</taxon>
        <taxon>Fungi</taxon>
        <taxon>Dikarya</taxon>
        <taxon>Basidiomycota</taxon>
        <taxon>Agaricomycotina</taxon>
        <taxon>Agaricomycetes</taxon>
        <taxon>Agaricomycetidae</taxon>
        <taxon>Agaricales</taxon>
        <taxon>Marasmiineae</taxon>
        <taxon>Omphalotaceae</taxon>
        <taxon>Marasmiellus</taxon>
    </lineage>
</organism>
<evidence type="ECO:0000256" key="4">
    <source>
        <dbReference type="RuleBase" id="RU003345"/>
    </source>
</evidence>
<dbReference type="InterPro" id="IPR016161">
    <property type="entry name" value="Ald_DH/histidinol_DH"/>
</dbReference>
<evidence type="ECO:0000256" key="1">
    <source>
        <dbReference type="ARBA" id="ARBA00009986"/>
    </source>
</evidence>
<keyword evidence="7" id="KW-1185">Reference proteome</keyword>
<dbReference type="EMBL" id="JBANRG010000026">
    <property type="protein sequence ID" value="KAK7453554.1"/>
    <property type="molecule type" value="Genomic_DNA"/>
</dbReference>
<accession>A0ABR1J859</accession>
<dbReference type="PROSITE" id="PS00687">
    <property type="entry name" value="ALDEHYDE_DEHYDR_GLU"/>
    <property type="match status" value="1"/>
</dbReference>
<comment type="similarity">
    <text evidence="1 4">Belongs to the aldehyde dehydrogenase family.</text>
</comment>
<gene>
    <name evidence="6" type="ORF">VKT23_011834</name>
</gene>
<evidence type="ECO:0000313" key="6">
    <source>
        <dbReference type="EMBL" id="KAK7453554.1"/>
    </source>
</evidence>
<dbReference type="SUPFAM" id="SSF53720">
    <property type="entry name" value="ALDH-like"/>
    <property type="match status" value="1"/>
</dbReference>
<dbReference type="PANTHER" id="PTHR11699">
    <property type="entry name" value="ALDEHYDE DEHYDROGENASE-RELATED"/>
    <property type="match status" value="1"/>
</dbReference>
<dbReference type="InterPro" id="IPR029510">
    <property type="entry name" value="Ald_DH_CS_GLU"/>
</dbReference>
<evidence type="ECO:0000256" key="2">
    <source>
        <dbReference type="ARBA" id="ARBA00023002"/>
    </source>
</evidence>